<name>A0A4Y2DN14_ARAVE</name>
<sequence>MVIFESQLCLRPWRRQISPTPRYGPASEVTPHISSQMKEVQYKHHSRCCYAAFLRPVFPRVSSAVRVIPGTTGVDVDRGFTNASVVSRVMAVNSSHVKEGVNSHTAPVHPFTRALKIDLPSHALWEQGFRRWIGTGGLTA</sequence>
<keyword evidence="2" id="KW-1185">Reference proteome</keyword>
<proteinExistence type="predicted"/>
<dbReference type="AlphaFoldDB" id="A0A4Y2DN14"/>
<accession>A0A4Y2DN14</accession>
<evidence type="ECO:0000313" key="1">
    <source>
        <dbReference type="EMBL" id="GBM18192.1"/>
    </source>
</evidence>
<organism evidence="1 2">
    <name type="scientific">Araneus ventricosus</name>
    <name type="common">Orbweaver spider</name>
    <name type="synonym">Epeira ventricosa</name>
    <dbReference type="NCBI Taxonomy" id="182803"/>
    <lineage>
        <taxon>Eukaryota</taxon>
        <taxon>Metazoa</taxon>
        <taxon>Ecdysozoa</taxon>
        <taxon>Arthropoda</taxon>
        <taxon>Chelicerata</taxon>
        <taxon>Arachnida</taxon>
        <taxon>Araneae</taxon>
        <taxon>Araneomorphae</taxon>
        <taxon>Entelegynae</taxon>
        <taxon>Araneoidea</taxon>
        <taxon>Araneidae</taxon>
        <taxon>Araneus</taxon>
    </lineage>
</organism>
<comment type="caution">
    <text evidence="1">The sequence shown here is derived from an EMBL/GenBank/DDBJ whole genome shotgun (WGS) entry which is preliminary data.</text>
</comment>
<gene>
    <name evidence="1" type="ORF">AVEN_151728_1</name>
</gene>
<protein>
    <submittedName>
        <fullName evidence="1">Uncharacterized protein</fullName>
    </submittedName>
</protein>
<dbReference type="EMBL" id="BGPR01000399">
    <property type="protein sequence ID" value="GBM18192.1"/>
    <property type="molecule type" value="Genomic_DNA"/>
</dbReference>
<reference evidence="1 2" key="1">
    <citation type="journal article" date="2019" name="Sci. Rep.">
        <title>Orb-weaving spider Araneus ventricosus genome elucidates the spidroin gene catalogue.</title>
        <authorList>
            <person name="Kono N."/>
            <person name="Nakamura H."/>
            <person name="Ohtoshi R."/>
            <person name="Moran D.A.P."/>
            <person name="Shinohara A."/>
            <person name="Yoshida Y."/>
            <person name="Fujiwara M."/>
            <person name="Mori M."/>
            <person name="Tomita M."/>
            <person name="Arakawa K."/>
        </authorList>
    </citation>
    <scope>NUCLEOTIDE SEQUENCE [LARGE SCALE GENOMIC DNA]</scope>
</reference>
<dbReference type="Proteomes" id="UP000499080">
    <property type="component" value="Unassembled WGS sequence"/>
</dbReference>
<evidence type="ECO:0000313" key="2">
    <source>
        <dbReference type="Proteomes" id="UP000499080"/>
    </source>
</evidence>